<dbReference type="EMBL" id="CAJVPW010026034">
    <property type="protein sequence ID" value="CAG8711076.1"/>
    <property type="molecule type" value="Genomic_DNA"/>
</dbReference>
<feature type="non-terminal residue" evidence="1">
    <location>
        <position position="1"/>
    </location>
</feature>
<accession>A0ACA9PJC3</accession>
<gene>
    <name evidence="1" type="ORF">SPELUC_LOCUS11820</name>
</gene>
<evidence type="ECO:0000313" key="2">
    <source>
        <dbReference type="Proteomes" id="UP000789366"/>
    </source>
</evidence>
<evidence type="ECO:0000313" key="1">
    <source>
        <dbReference type="EMBL" id="CAG8711076.1"/>
    </source>
</evidence>
<organism evidence="1 2">
    <name type="scientific">Cetraspora pellucida</name>
    <dbReference type="NCBI Taxonomy" id="1433469"/>
    <lineage>
        <taxon>Eukaryota</taxon>
        <taxon>Fungi</taxon>
        <taxon>Fungi incertae sedis</taxon>
        <taxon>Mucoromycota</taxon>
        <taxon>Glomeromycotina</taxon>
        <taxon>Glomeromycetes</taxon>
        <taxon>Diversisporales</taxon>
        <taxon>Gigasporaceae</taxon>
        <taxon>Cetraspora</taxon>
    </lineage>
</organism>
<protein>
    <submittedName>
        <fullName evidence="1">15987_t:CDS:1</fullName>
    </submittedName>
</protein>
<reference evidence="1" key="1">
    <citation type="submission" date="2021-06" db="EMBL/GenBank/DDBJ databases">
        <authorList>
            <person name="Kallberg Y."/>
            <person name="Tangrot J."/>
            <person name="Rosling A."/>
        </authorList>
    </citation>
    <scope>NUCLEOTIDE SEQUENCE</scope>
    <source>
        <strain evidence="1">28 12/20/2015</strain>
    </source>
</reference>
<comment type="caution">
    <text evidence="1">The sequence shown here is derived from an EMBL/GenBank/DDBJ whole genome shotgun (WGS) entry which is preliminary data.</text>
</comment>
<keyword evidence="2" id="KW-1185">Reference proteome</keyword>
<dbReference type="Proteomes" id="UP000789366">
    <property type="component" value="Unassembled WGS sequence"/>
</dbReference>
<proteinExistence type="predicted"/>
<sequence>NDDVIDECELDNGVKISDHFKLCNPIDGVSDLRSLDMNCPTMDMTTRI</sequence>
<name>A0ACA9PJC3_9GLOM</name>